<dbReference type="GO" id="GO:0006506">
    <property type="term" value="P:GPI anchor biosynthetic process"/>
    <property type="evidence" value="ECO:0007669"/>
    <property type="project" value="TreeGrafter"/>
</dbReference>
<dbReference type="RefSeq" id="XP_004338205.1">
    <property type="nucleotide sequence ID" value="XM_004338157.1"/>
</dbReference>
<dbReference type="Proteomes" id="UP000011083">
    <property type="component" value="Unassembled WGS sequence"/>
</dbReference>
<dbReference type="GO" id="GO:0016020">
    <property type="term" value="C:membrane"/>
    <property type="evidence" value="ECO:0007669"/>
    <property type="project" value="GOC"/>
</dbReference>
<dbReference type="PANTHER" id="PTHR14859:SF1">
    <property type="entry name" value="PGAP2-INTERACTING PROTEIN"/>
    <property type="match status" value="1"/>
</dbReference>
<dbReference type="OrthoDB" id="200415at2759"/>
<dbReference type="Pfam" id="PF03372">
    <property type="entry name" value="Exo_endo_phos"/>
    <property type="match status" value="1"/>
</dbReference>
<dbReference type="InterPro" id="IPR051916">
    <property type="entry name" value="GPI-anchor_lipid_remodeler"/>
</dbReference>
<dbReference type="AlphaFoldDB" id="L8GTF4"/>
<keyword evidence="3" id="KW-0378">Hydrolase</keyword>
<keyword evidence="1" id="KW-0732">Signal</keyword>
<feature type="signal peptide" evidence="1">
    <location>
        <begin position="1"/>
        <end position="18"/>
    </location>
</feature>
<reference evidence="3 4" key="1">
    <citation type="journal article" date="2013" name="Genome Biol.">
        <title>Genome of Acanthamoeba castellanii highlights extensive lateral gene transfer and early evolution of tyrosine kinase signaling.</title>
        <authorList>
            <person name="Clarke M."/>
            <person name="Lohan A.J."/>
            <person name="Liu B."/>
            <person name="Lagkouvardos I."/>
            <person name="Roy S."/>
            <person name="Zafar N."/>
            <person name="Bertelli C."/>
            <person name="Schilde C."/>
            <person name="Kianianmomeni A."/>
            <person name="Burglin T.R."/>
            <person name="Frech C."/>
            <person name="Turcotte B."/>
            <person name="Kopec K.O."/>
            <person name="Synnott J.M."/>
            <person name="Choo C."/>
            <person name="Paponov I."/>
            <person name="Finkler A."/>
            <person name="Soon Heng Tan C."/>
            <person name="Hutchins A.P."/>
            <person name="Weinmeier T."/>
            <person name="Rattei T."/>
            <person name="Chu J.S."/>
            <person name="Gimenez G."/>
            <person name="Irimia M."/>
            <person name="Rigden D.J."/>
            <person name="Fitzpatrick D.A."/>
            <person name="Lorenzo-Morales J."/>
            <person name="Bateman A."/>
            <person name="Chiu C.H."/>
            <person name="Tang P."/>
            <person name="Hegemann P."/>
            <person name="Fromm H."/>
            <person name="Raoult D."/>
            <person name="Greub G."/>
            <person name="Miranda-Saavedra D."/>
            <person name="Chen N."/>
            <person name="Nash P."/>
            <person name="Ginger M.L."/>
            <person name="Horn M."/>
            <person name="Schaap P."/>
            <person name="Caler L."/>
            <person name="Loftus B."/>
        </authorList>
    </citation>
    <scope>NUCLEOTIDE SEQUENCE [LARGE SCALE GENOMIC DNA]</scope>
    <source>
        <strain evidence="3 4">Neff</strain>
    </source>
</reference>
<evidence type="ECO:0000259" key="2">
    <source>
        <dbReference type="Pfam" id="PF03372"/>
    </source>
</evidence>
<evidence type="ECO:0000313" key="4">
    <source>
        <dbReference type="Proteomes" id="UP000011083"/>
    </source>
</evidence>
<sequence length="348" mass="39524">MVWLLLLAALALVALGWCSSHHWQGWFHRWRVGRYYATTHLRTHQLRRDHKPSTRTSTTPPYRVGHIVRCDYRDSASAPPARSGSLRIVSWNIEFGCSYKLAEVVTELRRLDADVVLLQEVDWCHAPDDAPTPFTHDAFHEIASALGLAGIWAPHYAYQGEGHRGAWGNAILTRFAIEHEHDRFVPLRHLFDYDRVHLEVCCGISVRVRQFERVVRHLQSYELGDEDRVVIGGDLNTFGHGLLRLSPFHCNDAYRFRSLFYEEAQWWEERVLPALLKGRGTALARLADPFEKSAQHTLAGGPMGVFAGKLDWLFLDPAALPVLRTAVGTGTQSDHAWISVDVSIPLKL</sequence>
<dbReference type="PANTHER" id="PTHR14859">
    <property type="entry name" value="CALCOFLUOR WHITE HYPERSENSITIVE PROTEIN PRECURSOR"/>
    <property type="match status" value="1"/>
</dbReference>
<organism evidence="3 4">
    <name type="scientific">Acanthamoeba castellanii (strain ATCC 30010 / Neff)</name>
    <dbReference type="NCBI Taxonomy" id="1257118"/>
    <lineage>
        <taxon>Eukaryota</taxon>
        <taxon>Amoebozoa</taxon>
        <taxon>Discosea</taxon>
        <taxon>Longamoebia</taxon>
        <taxon>Centramoebida</taxon>
        <taxon>Acanthamoebidae</taxon>
        <taxon>Acanthamoeba</taxon>
    </lineage>
</organism>
<keyword evidence="3" id="KW-0255">Endonuclease</keyword>
<dbReference type="EMBL" id="KB008006">
    <property type="protein sequence ID" value="ELR16192.1"/>
    <property type="molecule type" value="Genomic_DNA"/>
</dbReference>
<dbReference type="Gene3D" id="3.60.10.10">
    <property type="entry name" value="Endonuclease/exonuclease/phosphatase"/>
    <property type="match status" value="1"/>
</dbReference>
<dbReference type="KEGG" id="acan:ACA1_178510"/>
<evidence type="ECO:0000313" key="3">
    <source>
        <dbReference type="EMBL" id="ELR16192.1"/>
    </source>
</evidence>
<keyword evidence="4" id="KW-1185">Reference proteome</keyword>
<dbReference type="SUPFAM" id="SSF56219">
    <property type="entry name" value="DNase I-like"/>
    <property type="match status" value="1"/>
</dbReference>
<feature type="chain" id="PRO_5003990064" evidence="1">
    <location>
        <begin position="19"/>
        <end position="348"/>
    </location>
</feature>
<dbReference type="InterPro" id="IPR005135">
    <property type="entry name" value="Endo/exonuclease/phosphatase"/>
</dbReference>
<keyword evidence="3" id="KW-0269">Exonuclease</keyword>
<dbReference type="InterPro" id="IPR036691">
    <property type="entry name" value="Endo/exonu/phosph_ase_sf"/>
</dbReference>
<dbReference type="STRING" id="1257118.L8GTF4"/>
<dbReference type="VEuPathDB" id="AmoebaDB:ACA1_178510"/>
<feature type="domain" description="Endonuclease/exonuclease/phosphatase" evidence="2">
    <location>
        <begin position="89"/>
        <end position="335"/>
    </location>
</feature>
<dbReference type="GeneID" id="14916797"/>
<keyword evidence="3" id="KW-0540">Nuclease</keyword>
<dbReference type="GO" id="GO:0004527">
    <property type="term" value="F:exonuclease activity"/>
    <property type="evidence" value="ECO:0007669"/>
    <property type="project" value="UniProtKB-KW"/>
</dbReference>
<gene>
    <name evidence="3" type="ORF">ACA1_178510</name>
</gene>
<accession>L8GTF4</accession>
<protein>
    <submittedName>
        <fullName evidence="3">Endonuclease/exonuclease/phosphatase family protein</fullName>
    </submittedName>
</protein>
<evidence type="ECO:0000256" key="1">
    <source>
        <dbReference type="SAM" id="SignalP"/>
    </source>
</evidence>
<name>L8GTF4_ACACF</name>
<dbReference type="GO" id="GO:0004519">
    <property type="term" value="F:endonuclease activity"/>
    <property type="evidence" value="ECO:0007669"/>
    <property type="project" value="UniProtKB-KW"/>
</dbReference>
<proteinExistence type="predicted"/>